<evidence type="ECO:0000256" key="5">
    <source>
        <dbReference type="ARBA" id="ARBA00022927"/>
    </source>
</evidence>
<evidence type="ECO:0000256" key="3">
    <source>
        <dbReference type="ARBA" id="ARBA00022475"/>
    </source>
</evidence>
<accession>A0A3B1CSA9</accession>
<dbReference type="Gene3D" id="1.20.5.1030">
    <property type="entry name" value="Preprotein translocase secy subunit"/>
    <property type="match status" value="1"/>
</dbReference>
<evidence type="ECO:0000256" key="1">
    <source>
        <dbReference type="ARBA" id="ARBA00004370"/>
    </source>
</evidence>
<dbReference type="GO" id="GO:0006605">
    <property type="term" value="P:protein targeting"/>
    <property type="evidence" value="ECO:0007669"/>
    <property type="project" value="InterPro"/>
</dbReference>
<gene>
    <name evidence="10" type="ORF">MNBD_NITROSPIRAE01-282</name>
</gene>
<comment type="subcellular location">
    <subcellularLocation>
        <location evidence="1">Membrane</location>
    </subcellularLocation>
</comment>
<dbReference type="GO" id="GO:0005886">
    <property type="term" value="C:plasma membrane"/>
    <property type="evidence" value="ECO:0007669"/>
    <property type="project" value="TreeGrafter"/>
</dbReference>
<keyword evidence="4 9" id="KW-0812">Transmembrane</keyword>
<keyword evidence="8 9" id="KW-0472">Membrane</keyword>
<dbReference type="NCBIfam" id="TIGR00964">
    <property type="entry name" value="secE_bact"/>
    <property type="match status" value="1"/>
</dbReference>
<evidence type="ECO:0000256" key="2">
    <source>
        <dbReference type="ARBA" id="ARBA00022448"/>
    </source>
</evidence>
<keyword evidence="5" id="KW-0653">Protein transport</keyword>
<evidence type="ECO:0008006" key="11">
    <source>
        <dbReference type="Google" id="ProtNLM"/>
    </source>
</evidence>
<dbReference type="PANTHER" id="PTHR33910:SF1">
    <property type="entry name" value="PROTEIN TRANSLOCASE SUBUNIT SECE"/>
    <property type="match status" value="1"/>
</dbReference>
<sequence>MVGKGLGKVRGFFKDVKGELLKVTFPSKNETIGSTTVVIVFTVIVALYLAGVDIILVRLLRLAV</sequence>
<dbReference type="InterPro" id="IPR038379">
    <property type="entry name" value="SecE_sf"/>
</dbReference>
<proteinExistence type="inferred from homology"/>
<dbReference type="InterPro" id="IPR001901">
    <property type="entry name" value="Translocase_SecE/Sec61-g"/>
</dbReference>
<keyword evidence="7" id="KW-0811">Translocation</keyword>
<keyword evidence="6 9" id="KW-1133">Transmembrane helix</keyword>
<evidence type="ECO:0000256" key="7">
    <source>
        <dbReference type="ARBA" id="ARBA00023010"/>
    </source>
</evidence>
<evidence type="ECO:0000313" key="10">
    <source>
        <dbReference type="EMBL" id="VAX26784.1"/>
    </source>
</evidence>
<evidence type="ECO:0000256" key="6">
    <source>
        <dbReference type="ARBA" id="ARBA00022989"/>
    </source>
</evidence>
<dbReference type="HAMAP" id="MF_00422">
    <property type="entry name" value="SecE"/>
    <property type="match status" value="1"/>
</dbReference>
<dbReference type="GO" id="GO:0006886">
    <property type="term" value="P:intracellular protein transport"/>
    <property type="evidence" value="ECO:0007669"/>
    <property type="project" value="InterPro"/>
</dbReference>
<name>A0A3B1CSA9_9ZZZZ</name>
<reference evidence="10" key="1">
    <citation type="submission" date="2018-06" db="EMBL/GenBank/DDBJ databases">
        <authorList>
            <person name="Zhirakovskaya E."/>
        </authorList>
    </citation>
    <scope>NUCLEOTIDE SEQUENCE</scope>
</reference>
<dbReference type="GO" id="GO:0008320">
    <property type="term" value="F:protein transmembrane transporter activity"/>
    <property type="evidence" value="ECO:0007669"/>
    <property type="project" value="InterPro"/>
</dbReference>
<evidence type="ECO:0000256" key="4">
    <source>
        <dbReference type="ARBA" id="ARBA00022692"/>
    </source>
</evidence>
<evidence type="ECO:0000256" key="8">
    <source>
        <dbReference type="ARBA" id="ARBA00023136"/>
    </source>
</evidence>
<organism evidence="10">
    <name type="scientific">hydrothermal vent metagenome</name>
    <dbReference type="NCBI Taxonomy" id="652676"/>
    <lineage>
        <taxon>unclassified sequences</taxon>
        <taxon>metagenomes</taxon>
        <taxon>ecological metagenomes</taxon>
    </lineage>
</organism>
<dbReference type="EMBL" id="UOGF01000017">
    <property type="protein sequence ID" value="VAX26784.1"/>
    <property type="molecule type" value="Genomic_DNA"/>
</dbReference>
<dbReference type="Pfam" id="PF00584">
    <property type="entry name" value="SecE"/>
    <property type="match status" value="1"/>
</dbReference>
<dbReference type="GO" id="GO:0009306">
    <property type="term" value="P:protein secretion"/>
    <property type="evidence" value="ECO:0007669"/>
    <property type="project" value="InterPro"/>
</dbReference>
<feature type="transmembrane region" description="Helical" evidence="9">
    <location>
        <begin position="37"/>
        <end position="60"/>
    </location>
</feature>
<protein>
    <recommendedName>
        <fullName evidence="11">Protein translocase subunit SecE</fullName>
    </recommendedName>
</protein>
<evidence type="ECO:0000256" key="9">
    <source>
        <dbReference type="SAM" id="Phobius"/>
    </source>
</evidence>
<keyword evidence="3" id="KW-1003">Cell membrane</keyword>
<dbReference type="InterPro" id="IPR005807">
    <property type="entry name" value="SecE_bac"/>
</dbReference>
<keyword evidence="2" id="KW-0813">Transport</keyword>
<dbReference type="GO" id="GO:0043952">
    <property type="term" value="P:protein transport by the Sec complex"/>
    <property type="evidence" value="ECO:0007669"/>
    <property type="project" value="TreeGrafter"/>
</dbReference>
<dbReference type="PANTHER" id="PTHR33910">
    <property type="entry name" value="PROTEIN TRANSLOCASE SUBUNIT SECE"/>
    <property type="match status" value="1"/>
</dbReference>
<dbReference type="AlphaFoldDB" id="A0A3B1CSA9"/>